<dbReference type="InterPro" id="IPR018712">
    <property type="entry name" value="Tle1-like_cat"/>
</dbReference>
<dbReference type="Pfam" id="PF26053">
    <property type="entry name" value="DUF8016"/>
    <property type="match status" value="1"/>
</dbReference>
<feature type="domain" description="Scytalone dehydratase-like protein Arp1 N-terminal" evidence="4">
    <location>
        <begin position="589"/>
        <end position="714"/>
    </location>
</feature>
<keyword evidence="6" id="KW-1185">Reference proteome</keyword>
<dbReference type="Pfam" id="PF01425">
    <property type="entry name" value="Amidase"/>
    <property type="match status" value="1"/>
</dbReference>
<protein>
    <recommendedName>
        <fullName evidence="7">DUF2235 domain-containing protein</fullName>
    </recommendedName>
</protein>
<organism evidence="5 6">
    <name type="scientific">Colletotrichum melonis</name>
    <dbReference type="NCBI Taxonomy" id="1209925"/>
    <lineage>
        <taxon>Eukaryota</taxon>
        <taxon>Fungi</taxon>
        <taxon>Dikarya</taxon>
        <taxon>Ascomycota</taxon>
        <taxon>Pezizomycotina</taxon>
        <taxon>Sordariomycetes</taxon>
        <taxon>Hypocreomycetidae</taxon>
        <taxon>Glomerellales</taxon>
        <taxon>Glomerellaceae</taxon>
        <taxon>Colletotrichum</taxon>
        <taxon>Colletotrichum acutatum species complex</taxon>
    </lineage>
</organism>
<dbReference type="Pfam" id="PF09994">
    <property type="entry name" value="T6SS_Tle1-like_cat"/>
    <property type="match status" value="1"/>
</dbReference>
<reference evidence="5 6" key="1">
    <citation type="submission" date="2016-10" db="EMBL/GenBank/DDBJ databases">
        <title>The genome sequence of Colletotrichum fioriniae PJ7.</title>
        <authorList>
            <person name="Baroncelli R."/>
        </authorList>
    </citation>
    <scope>NUCLEOTIDE SEQUENCE [LARGE SCALE GENOMIC DNA]</scope>
    <source>
        <strain evidence="5">Col 31</strain>
    </source>
</reference>
<dbReference type="SUPFAM" id="SSF75304">
    <property type="entry name" value="Amidase signature (AS) enzymes"/>
    <property type="match status" value="1"/>
</dbReference>
<accession>A0AAI9UUA6</accession>
<dbReference type="PANTHER" id="PTHR33840:SF2">
    <property type="entry name" value="TLE1 PHOSPHOLIPASE DOMAIN-CONTAINING PROTEIN"/>
    <property type="match status" value="1"/>
</dbReference>
<name>A0AAI9UUA6_9PEZI</name>
<feature type="compositionally biased region" description="Basic and acidic residues" evidence="1">
    <location>
        <begin position="211"/>
        <end position="222"/>
    </location>
</feature>
<feature type="domain" description="Amidase" evidence="2">
    <location>
        <begin position="755"/>
        <end position="928"/>
    </location>
</feature>
<dbReference type="AlphaFoldDB" id="A0AAI9UUA6"/>
<evidence type="ECO:0000259" key="4">
    <source>
        <dbReference type="Pfam" id="PF26053"/>
    </source>
</evidence>
<dbReference type="Proteomes" id="UP001239795">
    <property type="component" value="Unassembled WGS sequence"/>
</dbReference>
<dbReference type="PANTHER" id="PTHR33840">
    <property type="match status" value="1"/>
</dbReference>
<proteinExistence type="predicted"/>
<evidence type="ECO:0000259" key="3">
    <source>
        <dbReference type="Pfam" id="PF09994"/>
    </source>
</evidence>
<feature type="compositionally biased region" description="Basic residues" evidence="1">
    <location>
        <begin position="177"/>
        <end position="191"/>
    </location>
</feature>
<dbReference type="Gene3D" id="3.90.1300.10">
    <property type="entry name" value="Amidase signature (AS) domain"/>
    <property type="match status" value="1"/>
</dbReference>
<evidence type="ECO:0008006" key="7">
    <source>
        <dbReference type="Google" id="ProtNLM"/>
    </source>
</evidence>
<gene>
    <name evidence="5" type="ORF">CMEL01_12252</name>
</gene>
<evidence type="ECO:0000259" key="2">
    <source>
        <dbReference type="Pfam" id="PF01425"/>
    </source>
</evidence>
<evidence type="ECO:0000313" key="5">
    <source>
        <dbReference type="EMBL" id="KAK1464897.1"/>
    </source>
</evidence>
<feature type="domain" description="T6SS Phospholipase effector Tle1-like catalytic" evidence="3">
    <location>
        <begin position="22"/>
        <end position="395"/>
    </location>
</feature>
<feature type="region of interest" description="Disordered" evidence="1">
    <location>
        <begin position="177"/>
        <end position="222"/>
    </location>
</feature>
<dbReference type="InterPro" id="IPR058329">
    <property type="entry name" value="Arp1_N"/>
</dbReference>
<evidence type="ECO:0000256" key="1">
    <source>
        <dbReference type="SAM" id="MobiDB-lite"/>
    </source>
</evidence>
<sequence>MADFSTLNGNANHESEKKRTPRKLVLCFDGTGNTFTGSNSDTNVVKILSKLDRNDPDQYHYYQTGIGTYDINDESVNKGVIGEFKSSISQTIDQGIGTTFDAHVMAGYRFLMRYYDSGDKIYMFGFSRGAFTAKFLARMVHTVGLLCKGNEEMVPFAYRLYQRYLAGEVEDFIVSHPKKSKKEKKHKKNKKAPANGDVPTPPPELEDEEPLHEGHRDDEDPATHGAKYAVARDEIAAFSDTFCRKEKAMHCGKMEESNIKVFFLGIWDCVNSVAVLERTAPVPVPVVGTAHHVRHAVAVDERRVKFKAALLAQDMKESDHNHEDIKEVWFPGCHGDVGGGWPASAESKLDNGIEMTFWERVKNFWTTRKEKAASKALGCDRLQLSDVPLAWMIREVKLVGQREEVAALKWRENLEVFEKRFAKKKDKATMGVIHDSLAYGRGTSFFRVLLWKLMEWLPFITRWELEDSGWENVRFPLNKGSTRDIPKDAVLHESVLWRLKNDSNYSGRDVAQWKGKCQRYCTGIYQQRSPARSCASHRMWSFVFILASFRLASANYVNQGQVLSLNGISYYAGGIAVGQIETTNASSLSLAAAQIPGQDLFPLTIIDTSGSVPSGDELLNLTTAYDSSDDVFQCAFLHAIYLRPSTTNAPAGPDGTLSLDSQLSRHGTSLVLSSKEIHGLKSSVATGVTVLSLPRGPYFVSVHTGNVYKAYRLYDDDHLAFVQGVISDEEGAFTTLPAVTENVMAKSIAVPSRLYYTETEEQPLAGLRFGVKDIFHVKGVGTSGGNRAYFYLYGRQNKTAPAVQRLIDLGAVLVGKMGTVQFANGDRPTADWVDLHAPFNPRGDGYQDPSGSSTGPGAGVGAYDWLDLAVGSDTGGSMRGPAGSQGLFGNRPSTGAISLVDVIPLSPVSDTAGMFARSGSLWAKVTQAWYPDFASNYTSYPTTLYRSTARGGAWSGGNVSEDATKVITNFVGKLESFLQAKSTPANYTQLWSETHGEAPADVNEMLYLTYGVYVSHDQWQELGKPFFEDYAAKFDGRQPYINPGPLARWQWGQVHSTEEVYAQGLHNISLFRSWYETEGYGRHDPESCSEGLYIYPWSVGQPSYRDVYIQARTTPPLGFDDSSVPVMAGAPEVVIPIGEVPYNSTKSLHTEYLPVTMALRMARGCDHHLANLVSDLEKEGILRPVAAGRRLYP</sequence>
<comment type="caution">
    <text evidence="5">The sequence shown here is derived from an EMBL/GenBank/DDBJ whole genome shotgun (WGS) entry which is preliminary data.</text>
</comment>
<dbReference type="InterPro" id="IPR023631">
    <property type="entry name" value="Amidase_dom"/>
</dbReference>
<dbReference type="EMBL" id="MLGG01000005">
    <property type="protein sequence ID" value="KAK1464897.1"/>
    <property type="molecule type" value="Genomic_DNA"/>
</dbReference>
<dbReference type="InterPro" id="IPR036928">
    <property type="entry name" value="AS_sf"/>
</dbReference>
<evidence type="ECO:0000313" key="6">
    <source>
        <dbReference type="Proteomes" id="UP001239795"/>
    </source>
</evidence>